<feature type="transmembrane region" description="Helical" evidence="6">
    <location>
        <begin position="82"/>
        <end position="101"/>
    </location>
</feature>
<evidence type="ECO:0000313" key="8">
    <source>
        <dbReference type="EMBL" id="MBK0398731.1"/>
    </source>
</evidence>
<keyword evidence="4 6" id="KW-0472">Membrane</keyword>
<dbReference type="EMBL" id="JAEHHL010000002">
    <property type="protein sequence ID" value="MBK0398731.1"/>
    <property type="molecule type" value="Genomic_DNA"/>
</dbReference>
<feature type="transmembrane region" description="Helical" evidence="6">
    <location>
        <begin position="191"/>
        <end position="207"/>
    </location>
</feature>
<gene>
    <name evidence="8" type="ORF">H0I76_05990</name>
</gene>
<feature type="transmembrane region" description="Helical" evidence="6">
    <location>
        <begin position="237"/>
        <end position="256"/>
    </location>
</feature>
<reference evidence="8" key="1">
    <citation type="submission" date="2020-12" db="EMBL/GenBank/DDBJ databases">
        <title>Bacterial taxonomy.</title>
        <authorList>
            <person name="Pan X."/>
        </authorList>
    </citation>
    <scope>NUCLEOTIDE SEQUENCE</scope>
    <source>
        <strain evidence="8">M0105</strain>
    </source>
</reference>
<evidence type="ECO:0000256" key="3">
    <source>
        <dbReference type="ARBA" id="ARBA00022989"/>
    </source>
</evidence>
<proteinExistence type="predicted"/>
<evidence type="ECO:0000313" key="9">
    <source>
        <dbReference type="Proteomes" id="UP000655420"/>
    </source>
</evidence>
<comment type="caution">
    <text evidence="8">The sequence shown here is derived from an EMBL/GenBank/DDBJ whole genome shotgun (WGS) entry which is preliminary data.</text>
</comment>
<feature type="transmembrane region" description="Helical" evidence="6">
    <location>
        <begin position="137"/>
        <end position="158"/>
    </location>
</feature>
<dbReference type="AlphaFoldDB" id="A0A8J7SDB1"/>
<evidence type="ECO:0000256" key="5">
    <source>
        <dbReference type="SAM" id="MobiDB-lite"/>
    </source>
</evidence>
<accession>A0A8J7SDB1</accession>
<dbReference type="RefSeq" id="WP_200608283.1">
    <property type="nucleotide sequence ID" value="NZ_JAEHHL010000002.1"/>
</dbReference>
<evidence type="ECO:0000259" key="7">
    <source>
        <dbReference type="Pfam" id="PF04932"/>
    </source>
</evidence>
<evidence type="ECO:0000256" key="1">
    <source>
        <dbReference type="ARBA" id="ARBA00004141"/>
    </source>
</evidence>
<evidence type="ECO:0000256" key="6">
    <source>
        <dbReference type="SAM" id="Phobius"/>
    </source>
</evidence>
<dbReference type="Pfam" id="PF04932">
    <property type="entry name" value="Wzy_C"/>
    <property type="match status" value="1"/>
</dbReference>
<organism evidence="8 9">
    <name type="scientific">Thermohalobaculum xanthum</name>
    <dbReference type="NCBI Taxonomy" id="2753746"/>
    <lineage>
        <taxon>Bacteria</taxon>
        <taxon>Pseudomonadati</taxon>
        <taxon>Pseudomonadota</taxon>
        <taxon>Alphaproteobacteria</taxon>
        <taxon>Rhodobacterales</taxon>
        <taxon>Paracoccaceae</taxon>
        <taxon>Thermohalobaculum</taxon>
    </lineage>
</organism>
<keyword evidence="2 6" id="KW-0812">Transmembrane</keyword>
<dbReference type="PANTHER" id="PTHR37422">
    <property type="entry name" value="TEICHURONIC ACID BIOSYNTHESIS PROTEIN TUAE"/>
    <property type="match status" value="1"/>
</dbReference>
<keyword evidence="8" id="KW-0436">Ligase</keyword>
<feature type="domain" description="O-antigen ligase-related" evidence="7">
    <location>
        <begin position="219"/>
        <end position="372"/>
    </location>
</feature>
<feature type="transmembrane region" description="Helical" evidence="6">
    <location>
        <begin position="363"/>
        <end position="385"/>
    </location>
</feature>
<feature type="transmembrane region" description="Helical" evidence="6">
    <location>
        <begin position="212"/>
        <end position="231"/>
    </location>
</feature>
<keyword evidence="3 6" id="KW-1133">Transmembrane helix</keyword>
<dbReference type="Proteomes" id="UP000655420">
    <property type="component" value="Unassembled WGS sequence"/>
</dbReference>
<feature type="transmembrane region" description="Helical" evidence="6">
    <location>
        <begin position="107"/>
        <end position="125"/>
    </location>
</feature>
<evidence type="ECO:0000256" key="2">
    <source>
        <dbReference type="ARBA" id="ARBA00022692"/>
    </source>
</evidence>
<dbReference type="InterPro" id="IPR051533">
    <property type="entry name" value="WaaL-like"/>
</dbReference>
<comment type="subcellular location">
    <subcellularLocation>
        <location evidence="1">Membrane</location>
        <topology evidence="1">Multi-pass membrane protein</topology>
    </subcellularLocation>
</comment>
<sequence>MWSAVVASMCLAYLVVLTTAIRRAGDRHLAFVVGALGLRYLLTAFPNLVGTPLPGGVTPIALSSLAVCALGLLVIDKRLLQLRALLPLYLFLAAVLLSGVANGKVGGTVTVLTKFVYLAVIQLSLLHALNQLGPRRVFGSVLLVFTLPLGLQAASIALGRDAQSFAGSVDDAVGELDPQEINFIGSYGHESGFSMILLAMMLCLAFWQSRRVVVFWGLVAACILGVLFANYRTTMLGVLPILLAIILVRYSGAFVARQRAFSMTLAFLVATVVGAVVIGSSDLASRFTDLIAIDLGSFSRSPNMLTTADRDLMSGRLYIWSQYLTAFRNADFGNQAIGFGPESWRGVFRLYAHNTFVSFLYEFGYLGMAAFLFYWGTNIAASLAIRDGLARLVVFAAYVGFTIMNLATMPIWQIEGLICLAILNGSLMHFGGRAASGRAGPKATARRQPPSGAGPHATMILDLGGSRDGGRG</sequence>
<keyword evidence="9" id="KW-1185">Reference proteome</keyword>
<feature type="transmembrane region" description="Helical" evidence="6">
    <location>
        <begin position="263"/>
        <end position="281"/>
    </location>
</feature>
<dbReference type="InterPro" id="IPR007016">
    <property type="entry name" value="O-antigen_ligase-rel_domated"/>
</dbReference>
<feature type="transmembrane region" description="Helical" evidence="6">
    <location>
        <begin position="55"/>
        <end position="75"/>
    </location>
</feature>
<protein>
    <submittedName>
        <fullName evidence="8">O-antigen ligase family protein</fullName>
    </submittedName>
</protein>
<evidence type="ECO:0000256" key="4">
    <source>
        <dbReference type="ARBA" id="ARBA00023136"/>
    </source>
</evidence>
<dbReference type="GO" id="GO:0016020">
    <property type="term" value="C:membrane"/>
    <property type="evidence" value="ECO:0007669"/>
    <property type="project" value="UniProtKB-SubCell"/>
</dbReference>
<dbReference type="GO" id="GO:0016874">
    <property type="term" value="F:ligase activity"/>
    <property type="evidence" value="ECO:0007669"/>
    <property type="project" value="UniProtKB-KW"/>
</dbReference>
<feature type="region of interest" description="Disordered" evidence="5">
    <location>
        <begin position="438"/>
        <end position="472"/>
    </location>
</feature>
<feature type="transmembrane region" description="Helical" evidence="6">
    <location>
        <begin position="392"/>
        <end position="412"/>
    </location>
</feature>
<dbReference type="PANTHER" id="PTHR37422:SF13">
    <property type="entry name" value="LIPOPOLYSACCHARIDE BIOSYNTHESIS PROTEIN PA4999-RELATED"/>
    <property type="match status" value="1"/>
</dbReference>
<feature type="transmembrane region" description="Helical" evidence="6">
    <location>
        <begin position="6"/>
        <end position="22"/>
    </location>
</feature>
<name>A0A8J7SDB1_9RHOB</name>
<feature type="transmembrane region" description="Helical" evidence="6">
    <location>
        <begin position="29"/>
        <end position="49"/>
    </location>
</feature>